<dbReference type="RefSeq" id="WP_020950599.1">
    <property type="nucleotide sequence ID" value="NC_022041.1"/>
</dbReference>
<evidence type="ECO:0000313" key="2">
    <source>
        <dbReference type="EMBL" id="AGT08961.1"/>
    </source>
</evidence>
<dbReference type="HOGENOM" id="CLU_020027_11_2_5"/>
<dbReference type="PATRIC" id="fig|1367847.3.peg.1846"/>
<gene>
    <name evidence="2" type="ORF">JCM7686_1860</name>
</gene>
<keyword evidence="3" id="KW-1185">Reference proteome</keyword>
<dbReference type="SUPFAM" id="SSF56601">
    <property type="entry name" value="beta-lactamase/transpeptidase-like"/>
    <property type="match status" value="1"/>
</dbReference>
<proteinExistence type="predicted"/>
<dbReference type="KEGG" id="pami:JCM7686_1860"/>
<evidence type="ECO:0000259" key="1">
    <source>
        <dbReference type="Pfam" id="PF00144"/>
    </source>
</evidence>
<dbReference type="EMBL" id="CP006650">
    <property type="protein sequence ID" value="AGT08961.1"/>
    <property type="molecule type" value="Genomic_DNA"/>
</dbReference>
<dbReference type="AlphaFoldDB" id="S5YUR7"/>
<dbReference type="InterPro" id="IPR012338">
    <property type="entry name" value="Beta-lactam/transpept-like"/>
</dbReference>
<dbReference type="InterPro" id="IPR006311">
    <property type="entry name" value="TAT_signal"/>
</dbReference>
<accession>S5YUR7</accession>
<evidence type="ECO:0000313" key="3">
    <source>
        <dbReference type="Proteomes" id="UP000015480"/>
    </source>
</evidence>
<sequence length="427" mass="46235">MTQSLPRRSGLARRDMLRLTGAGLAMAALPIRVFADQMRSDTLTTRMADFMAREIAAGTLMGGVLMIEKDGKTVLHQAYGHSDAAGSRAATTDDLFRIASMTKPVTSVAIMTYVEQGLIGLDEPIATYLPELADLKVHGRDGLPVTAPQQPTVYDLLRHAGGFTYAMFGAASEAIRKQYGEADIEQIRSDMTASEMLTRLAKIPLAFRPNSRFEYSVGIDLLGFILERVSGLPLSQVLQDRVFTPLQMTQTSFAVSGDDVHRLAQVPDGDPMKPFTEGWMRVEKPRGDGYLSGGGGLVSTASDYLQFCRMILNEGELNGQRILSPATVRLMTSDHSQRLDGGPDAFTGPGYGFGLGFAVRLGNGEAYVEGSKGDVNWSGFNGTTFTIDPEEKLIAIFMAAAPSARNHLRFMFRNVTYGALAGEGDHG</sequence>
<name>S5YUR7_PARAH</name>
<dbReference type="Pfam" id="PF00144">
    <property type="entry name" value="Beta-lactamase"/>
    <property type="match status" value="1"/>
</dbReference>
<dbReference type="PANTHER" id="PTHR43283">
    <property type="entry name" value="BETA-LACTAMASE-RELATED"/>
    <property type="match status" value="1"/>
</dbReference>
<dbReference type="Proteomes" id="UP000015480">
    <property type="component" value="Chromosome"/>
</dbReference>
<dbReference type="Gene3D" id="3.40.710.10">
    <property type="entry name" value="DD-peptidase/beta-lactamase superfamily"/>
    <property type="match status" value="1"/>
</dbReference>
<dbReference type="InterPro" id="IPR050789">
    <property type="entry name" value="Diverse_Enzym_Activities"/>
</dbReference>
<dbReference type="PANTHER" id="PTHR43283:SF3">
    <property type="entry name" value="BETA-LACTAMASE FAMILY PROTEIN (AFU_ORTHOLOGUE AFUA_5G07500)"/>
    <property type="match status" value="1"/>
</dbReference>
<dbReference type="eggNOG" id="COG1680">
    <property type="taxonomic scope" value="Bacteria"/>
</dbReference>
<dbReference type="PROSITE" id="PS51318">
    <property type="entry name" value="TAT"/>
    <property type="match status" value="1"/>
</dbReference>
<reference evidence="2 3" key="1">
    <citation type="journal article" date="2014" name="BMC Genomics">
        <title>Architecture and functions of a multipartite genome of the methylotrophic bacterium Paracoccus aminophilus JCM 7686, containing primary and secondary chromids.</title>
        <authorList>
            <person name="Dziewit L."/>
            <person name="Czarnecki J."/>
            <person name="Wibberg D."/>
            <person name="Radlinska M."/>
            <person name="Mrozek P."/>
            <person name="Szymczak M."/>
            <person name="Schluter A."/>
            <person name="Puhler A."/>
            <person name="Bartosik D."/>
        </authorList>
    </citation>
    <scope>NUCLEOTIDE SEQUENCE [LARGE SCALE GENOMIC DNA]</scope>
    <source>
        <strain evidence="2">JCM 7686</strain>
    </source>
</reference>
<dbReference type="OrthoDB" id="5377981at2"/>
<dbReference type="STRING" id="1367847.JCM7686_1860"/>
<protein>
    <submittedName>
        <fullName evidence="2">Beta-lactamase</fullName>
    </submittedName>
</protein>
<dbReference type="InterPro" id="IPR001466">
    <property type="entry name" value="Beta-lactam-related"/>
</dbReference>
<feature type="domain" description="Beta-lactamase-related" evidence="1">
    <location>
        <begin position="56"/>
        <end position="402"/>
    </location>
</feature>
<organism evidence="2 3">
    <name type="scientific">Paracoccus aminophilus JCM 7686</name>
    <dbReference type="NCBI Taxonomy" id="1367847"/>
    <lineage>
        <taxon>Bacteria</taxon>
        <taxon>Pseudomonadati</taxon>
        <taxon>Pseudomonadota</taxon>
        <taxon>Alphaproteobacteria</taxon>
        <taxon>Rhodobacterales</taxon>
        <taxon>Paracoccaceae</taxon>
        <taxon>Paracoccus</taxon>
    </lineage>
</organism>